<organism evidence="4">
    <name type="scientific">freshwater metagenome</name>
    <dbReference type="NCBI Taxonomy" id="449393"/>
    <lineage>
        <taxon>unclassified sequences</taxon>
        <taxon>metagenomes</taxon>
        <taxon>ecological metagenomes</taxon>
    </lineage>
</organism>
<keyword evidence="2" id="KW-1133">Transmembrane helix</keyword>
<evidence type="ECO:0000313" key="3">
    <source>
        <dbReference type="EMBL" id="CAB4738221.1"/>
    </source>
</evidence>
<dbReference type="EMBL" id="CAFBPQ010000008">
    <property type="protein sequence ID" value="CAB5017112.1"/>
    <property type="molecule type" value="Genomic_DNA"/>
</dbReference>
<accession>A0A6J7FXM9</accession>
<evidence type="ECO:0000313" key="5">
    <source>
        <dbReference type="EMBL" id="CAB4975670.1"/>
    </source>
</evidence>
<dbReference type="EMBL" id="CAEZYK010000168">
    <property type="protein sequence ID" value="CAB4738221.1"/>
    <property type="molecule type" value="Genomic_DNA"/>
</dbReference>
<sequence length="242" mass="25457">MKNPIHFIKKQPLAVRLVAGVTVIALLAAAVFILSSDENKERAQARSTQHLSSQVSATENSRAVDSPSTTSPTGVSPSTTRPRQGNSQPSRTDAPARGSLSSRPPAAPATPAAPADTTGPDLSSAAWSQDYIYTTLYTDGVERGCPFAGVSDGPVMVTFSVRPTDESGIASIYSTRDSAYGVGQTVSMTEEGPNYFTIRVSIYRGSTAIRNSITINFTATDFLGNSSSVSRTISVLECEGLT</sequence>
<dbReference type="AlphaFoldDB" id="A0A6J7FXM9"/>
<feature type="compositionally biased region" description="Polar residues" evidence="1">
    <location>
        <begin position="45"/>
        <end position="63"/>
    </location>
</feature>
<dbReference type="EMBL" id="CAFBOF010000013">
    <property type="protein sequence ID" value="CAB4975670.1"/>
    <property type="molecule type" value="Genomic_DNA"/>
</dbReference>
<evidence type="ECO:0000313" key="4">
    <source>
        <dbReference type="EMBL" id="CAB4898904.1"/>
    </source>
</evidence>
<keyword evidence="2" id="KW-0472">Membrane</keyword>
<dbReference type="EMBL" id="CAFBMM010000009">
    <property type="protein sequence ID" value="CAB4898904.1"/>
    <property type="molecule type" value="Genomic_DNA"/>
</dbReference>
<feature type="compositionally biased region" description="Low complexity" evidence="1">
    <location>
        <begin position="66"/>
        <end position="82"/>
    </location>
</feature>
<evidence type="ECO:0000313" key="6">
    <source>
        <dbReference type="EMBL" id="CAB5017112.1"/>
    </source>
</evidence>
<gene>
    <name evidence="3" type="ORF">UFOPK2683_01712</name>
    <name evidence="4" type="ORF">UFOPK3605_00370</name>
    <name evidence="5" type="ORF">UFOPK3897_00791</name>
    <name evidence="6" type="ORF">UFOPK4121_00422</name>
</gene>
<name>A0A6J7FXM9_9ZZZZ</name>
<feature type="region of interest" description="Disordered" evidence="1">
    <location>
        <begin position="44"/>
        <end position="122"/>
    </location>
</feature>
<proteinExistence type="predicted"/>
<protein>
    <submittedName>
        <fullName evidence="4">Unannotated protein</fullName>
    </submittedName>
</protein>
<feature type="transmembrane region" description="Helical" evidence="2">
    <location>
        <begin position="12"/>
        <end position="34"/>
    </location>
</feature>
<keyword evidence="2" id="KW-0812">Transmembrane</keyword>
<feature type="compositionally biased region" description="Low complexity" evidence="1">
    <location>
        <begin position="95"/>
        <end position="122"/>
    </location>
</feature>
<reference evidence="4" key="1">
    <citation type="submission" date="2020-05" db="EMBL/GenBank/DDBJ databases">
        <authorList>
            <person name="Chiriac C."/>
            <person name="Salcher M."/>
            <person name="Ghai R."/>
            <person name="Kavagutti S V."/>
        </authorList>
    </citation>
    <scope>NUCLEOTIDE SEQUENCE</scope>
</reference>
<evidence type="ECO:0000256" key="2">
    <source>
        <dbReference type="SAM" id="Phobius"/>
    </source>
</evidence>
<evidence type="ECO:0000256" key="1">
    <source>
        <dbReference type="SAM" id="MobiDB-lite"/>
    </source>
</evidence>